<dbReference type="EMBL" id="PUHW01000059">
    <property type="protein sequence ID" value="KAG0689812.1"/>
    <property type="molecule type" value="Genomic_DNA"/>
</dbReference>
<keyword evidence="7" id="KW-1185">Reference proteome</keyword>
<evidence type="ECO:0000256" key="2">
    <source>
        <dbReference type="ARBA" id="ARBA00005942"/>
    </source>
</evidence>
<comment type="subcellular location">
    <subcellularLocation>
        <location evidence="1">Nucleus</location>
    </subcellularLocation>
</comment>
<evidence type="ECO:0000313" key="6">
    <source>
        <dbReference type="EMBL" id="KAG0689812.1"/>
    </source>
</evidence>
<dbReference type="GO" id="GO:0016592">
    <property type="term" value="C:mediator complex"/>
    <property type="evidence" value="ECO:0007669"/>
    <property type="project" value="InterPro"/>
</dbReference>
<accession>A0A9P6WPC0</accession>
<reference evidence="6" key="1">
    <citation type="submission" date="2020-11" db="EMBL/GenBank/DDBJ databases">
        <title>Kefir isolates.</title>
        <authorList>
            <person name="Marcisauskas S."/>
            <person name="Kim Y."/>
            <person name="Blasche S."/>
        </authorList>
    </citation>
    <scope>NUCLEOTIDE SEQUENCE</scope>
    <source>
        <strain evidence="6">Olga-1</strain>
    </source>
</reference>
<keyword evidence="4" id="KW-0804">Transcription</keyword>
<dbReference type="Pfam" id="PF06179">
    <property type="entry name" value="Med22"/>
    <property type="match status" value="1"/>
</dbReference>
<evidence type="ECO:0000313" key="7">
    <source>
        <dbReference type="Proteomes" id="UP000697127"/>
    </source>
</evidence>
<comment type="caution">
    <text evidence="6">The sequence shown here is derived from an EMBL/GenBank/DDBJ whole genome shotgun (WGS) entry which is preliminary data.</text>
</comment>
<dbReference type="AlphaFoldDB" id="A0A9P6WPC0"/>
<evidence type="ECO:0000256" key="3">
    <source>
        <dbReference type="ARBA" id="ARBA00023015"/>
    </source>
</evidence>
<dbReference type="Proteomes" id="UP000697127">
    <property type="component" value="Unassembled WGS sequence"/>
</dbReference>
<protein>
    <recommendedName>
        <fullName evidence="8">Mediator complex subunit 22</fullName>
    </recommendedName>
</protein>
<evidence type="ECO:0000256" key="1">
    <source>
        <dbReference type="ARBA" id="ARBA00004123"/>
    </source>
</evidence>
<sequence length="105" mass="12331">MNSQVNIISKFDNNVQLILTKFNEMIELMKLNNKDLEIQSIESIQMNANSQVIIRLVEELLNLTKNLKEKWILGQIHENSTDILQDNNYELYNKLNNILNDITQL</sequence>
<keyword evidence="5" id="KW-0539">Nucleus</keyword>
<proteinExistence type="inferred from homology"/>
<dbReference type="Gene3D" id="6.10.280.160">
    <property type="entry name" value="Mediator of RNA polymerase II transcription subunit 22"/>
    <property type="match status" value="1"/>
</dbReference>
<dbReference type="InterPro" id="IPR009332">
    <property type="entry name" value="Med22"/>
</dbReference>
<name>A0A9P6WPC0_9ASCO</name>
<dbReference type="GO" id="GO:0006357">
    <property type="term" value="P:regulation of transcription by RNA polymerase II"/>
    <property type="evidence" value="ECO:0007669"/>
    <property type="project" value="InterPro"/>
</dbReference>
<keyword evidence="3" id="KW-0805">Transcription regulation</keyword>
<evidence type="ECO:0000256" key="5">
    <source>
        <dbReference type="ARBA" id="ARBA00023242"/>
    </source>
</evidence>
<dbReference type="OrthoDB" id="203279at2759"/>
<dbReference type="GO" id="GO:0003712">
    <property type="term" value="F:transcription coregulator activity"/>
    <property type="evidence" value="ECO:0007669"/>
    <property type="project" value="InterPro"/>
</dbReference>
<evidence type="ECO:0000256" key="4">
    <source>
        <dbReference type="ARBA" id="ARBA00023163"/>
    </source>
</evidence>
<comment type="similarity">
    <text evidence="2">Belongs to the Mediator complex subunit 22 family.</text>
</comment>
<gene>
    <name evidence="6" type="ORF">C6P40_004381</name>
</gene>
<evidence type="ECO:0008006" key="8">
    <source>
        <dbReference type="Google" id="ProtNLM"/>
    </source>
</evidence>
<organism evidence="6 7">
    <name type="scientific">Pichia californica</name>
    <dbReference type="NCBI Taxonomy" id="460514"/>
    <lineage>
        <taxon>Eukaryota</taxon>
        <taxon>Fungi</taxon>
        <taxon>Dikarya</taxon>
        <taxon>Ascomycota</taxon>
        <taxon>Saccharomycotina</taxon>
        <taxon>Pichiomycetes</taxon>
        <taxon>Pichiales</taxon>
        <taxon>Pichiaceae</taxon>
        <taxon>Pichia</taxon>
    </lineage>
</organism>